<keyword evidence="13" id="KW-1185">Reference proteome</keyword>
<evidence type="ECO:0000313" key="12">
    <source>
        <dbReference type="EMBL" id="AZA09150.1"/>
    </source>
</evidence>
<evidence type="ECO:0000256" key="1">
    <source>
        <dbReference type="ARBA" id="ARBA00001946"/>
    </source>
</evidence>
<keyword evidence="8" id="KW-0067">ATP-binding</keyword>
<name>A0A3G6IYD6_9CORY</name>
<feature type="compositionally biased region" description="Basic and acidic residues" evidence="11">
    <location>
        <begin position="113"/>
        <end position="122"/>
    </location>
</feature>
<dbReference type="GO" id="GO:0042410">
    <property type="term" value="F:6-carboxyhexanoate-CoA ligase activity"/>
    <property type="evidence" value="ECO:0007669"/>
    <property type="project" value="UniProtKB-EC"/>
</dbReference>
<dbReference type="Pfam" id="PF03744">
    <property type="entry name" value="BioW"/>
    <property type="match status" value="1"/>
</dbReference>
<evidence type="ECO:0000256" key="9">
    <source>
        <dbReference type="ARBA" id="ARBA00022842"/>
    </source>
</evidence>
<keyword evidence="5 12" id="KW-0436">Ligase</keyword>
<keyword evidence="6" id="KW-0547">Nucleotide-binding</keyword>
<dbReference type="KEGG" id="cpso:CPPEL_05150"/>
<evidence type="ECO:0000256" key="7">
    <source>
        <dbReference type="ARBA" id="ARBA00022756"/>
    </source>
</evidence>
<feature type="region of interest" description="Disordered" evidence="11">
    <location>
        <begin position="113"/>
        <end position="153"/>
    </location>
</feature>
<reference evidence="12 13" key="1">
    <citation type="submission" date="2018-11" db="EMBL/GenBank/DDBJ databases">
        <authorList>
            <person name="Kleinhagauer T."/>
            <person name="Glaeser S.P."/>
            <person name="Spergser J."/>
            <person name="Ruckert C."/>
            <person name="Kaempfer P."/>
            <person name="Busse H.-J."/>
        </authorList>
    </citation>
    <scope>NUCLEOTIDE SEQUENCE [LARGE SCALE GENOMIC DNA]</scope>
    <source>
        <strain evidence="12 13">812CH</strain>
    </source>
</reference>
<dbReference type="InterPro" id="IPR005499">
    <property type="entry name" value="BioW"/>
</dbReference>
<organism evidence="12 13">
    <name type="scientific">Corynebacterium pseudopelargi</name>
    <dbReference type="NCBI Taxonomy" id="2080757"/>
    <lineage>
        <taxon>Bacteria</taxon>
        <taxon>Bacillati</taxon>
        <taxon>Actinomycetota</taxon>
        <taxon>Actinomycetes</taxon>
        <taxon>Mycobacteriales</taxon>
        <taxon>Corynebacteriaceae</taxon>
        <taxon>Corynebacterium</taxon>
    </lineage>
</organism>
<evidence type="ECO:0000256" key="6">
    <source>
        <dbReference type="ARBA" id="ARBA00022741"/>
    </source>
</evidence>
<evidence type="ECO:0000256" key="3">
    <source>
        <dbReference type="ARBA" id="ARBA00011738"/>
    </source>
</evidence>
<evidence type="ECO:0000313" key="13">
    <source>
        <dbReference type="Proteomes" id="UP000271426"/>
    </source>
</evidence>
<evidence type="ECO:0000256" key="4">
    <source>
        <dbReference type="ARBA" id="ARBA00012984"/>
    </source>
</evidence>
<keyword evidence="9" id="KW-0460">Magnesium</keyword>
<protein>
    <recommendedName>
        <fullName evidence="4">6-carboxyhexanoate--CoA ligase</fullName>
        <ecNumber evidence="4">6.2.1.14</ecNumber>
    </recommendedName>
</protein>
<evidence type="ECO:0000256" key="10">
    <source>
        <dbReference type="ARBA" id="ARBA00049553"/>
    </source>
</evidence>
<comment type="cofactor">
    <cofactor evidence="1">
        <name>Mg(2+)</name>
        <dbReference type="ChEBI" id="CHEBI:18420"/>
    </cofactor>
</comment>
<accession>A0A3G6IYD6</accession>
<sequence>MRAAKQGLHTSGAETICTDLEQANATAQAYLLRAINHEHGSPDDLNIRIAEIRDEVRIVDRLRVEAIECQNPAQAKRWMHTQLNDLPAAAQAIEMLYTLRRLRGAALVDAHSGQRLDPDQRRGVRASTFGSAAPSGTSDTGSTSSASDTGSAGKDYHHEALTLASKVAACPHIVAELCISDDPAYTTGYLARGGVYYRIPNAKALGHPSGGRVFLIDAATNPQQRVQDAITFLEHQAVLVR</sequence>
<dbReference type="AlphaFoldDB" id="A0A3G6IYD6"/>
<comment type="pathway">
    <text evidence="2">Metabolic intermediate metabolism; pimeloyl-CoA biosynthesis; pimeloyl-CoA from pimelate: step 1/1.</text>
</comment>
<comment type="catalytic activity">
    <reaction evidence="10">
        <text>heptanedioate + ATP + CoA = 6-carboxyhexanoyl-CoA + AMP + diphosphate</text>
        <dbReference type="Rhea" id="RHEA:14781"/>
        <dbReference type="ChEBI" id="CHEBI:30616"/>
        <dbReference type="ChEBI" id="CHEBI:33019"/>
        <dbReference type="ChEBI" id="CHEBI:36165"/>
        <dbReference type="ChEBI" id="CHEBI:57287"/>
        <dbReference type="ChEBI" id="CHEBI:57360"/>
        <dbReference type="ChEBI" id="CHEBI:456215"/>
        <dbReference type="EC" id="6.2.1.14"/>
    </reaction>
</comment>
<evidence type="ECO:0000256" key="2">
    <source>
        <dbReference type="ARBA" id="ARBA00005075"/>
    </source>
</evidence>
<feature type="compositionally biased region" description="Low complexity" evidence="11">
    <location>
        <begin position="130"/>
        <end position="153"/>
    </location>
</feature>
<gene>
    <name evidence="12" type="primary">bioW</name>
    <name evidence="12" type="ORF">CPPEL_05150</name>
</gene>
<evidence type="ECO:0000256" key="5">
    <source>
        <dbReference type="ARBA" id="ARBA00022598"/>
    </source>
</evidence>
<dbReference type="EC" id="6.2.1.14" evidence="4"/>
<evidence type="ECO:0000256" key="8">
    <source>
        <dbReference type="ARBA" id="ARBA00022840"/>
    </source>
</evidence>
<dbReference type="GO" id="GO:0005524">
    <property type="term" value="F:ATP binding"/>
    <property type="evidence" value="ECO:0007669"/>
    <property type="project" value="UniProtKB-KW"/>
</dbReference>
<dbReference type="Proteomes" id="UP000271426">
    <property type="component" value="Chromosome"/>
</dbReference>
<dbReference type="EMBL" id="CP033898">
    <property type="protein sequence ID" value="AZA09150.1"/>
    <property type="molecule type" value="Genomic_DNA"/>
</dbReference>
<keyword evidence="7" id="KW-0093">Biotin biosynthesis</keyword>
<proteinExistence type="predicted"/>
<dbReference type="GO" id="GO:0009102">
    <property type="term" value="P:biotin biosynthetic process"/>
    <property type="evidence" value="ECO:0007669"/>
    <property type="project" value="UniProtKB-KW"/>
</dbReference>
<evidence type="ECO:0000256" key="11">
    <source>
        <dbReference type="SAM" id="MobiDB-lite"/>
    </source>
</evidence>
<comment type="subunit">
    <text evidence="3">Homodimer.</text>
</comment>
<dbReference type="UniPathway" id="UPA00999">
    <property type="reaction ID" value="UER00351"/>
</dbReference>